<sequence length="103" mass="11717">MKMKNVRKTADWIEMALEDLDAAVADIADERYPASVFHAQQCTEKLMKAVLYFFGIIHEKTALFKNPVIAKHFTIVSHHFHHIGAGKTIPCGFHTRFLPQSAH</sequence>
<organism evidence="1 2">
    <name type="scientific">Candidatus Methanogaster sp</name>
    <dbReference type="NCBI Taxonomy" id="3386292"/>
    <lineage>
        <taxon>Archaea</taxon>
        <taxon>Methanobacteriati</taxon>
        <taxon>Methanobacteriota</taxon>
        <taxon>Stenosarchaea group</taxon>
        <taxon>Methanomicrobia</taxon>
        <taxon>Methanosarcinales</taxon>
        <taxon>ANME-2 cluster</taxon>
        <taxon>Candidatus Methanogasteraceae</taxon>
        <taxon>Candidatus Methanogaster</taxon>
    </lineage>
</organism>
<feature type="non-terminal residue" evidence="1">
    <location>
        <position position="103"/>
    </location>
</feature>
<dbReference type="EMBL" id="PQXF01000018">
    <property type="protein sequence ID" value="PXF60258.1"/>
    <property type="molecule type" value="Genomic_DNA"/>
</dbReference>
<reference evidence="1" key="1">
    <citation type="submission" date="2018-01" db="EMBL/GenBank/DDBJ databases">
        <authorList>
            <person name="Krukenberg V."/>
        </authorList>
    </citation>
    <scope>NUCLEOTIDE SEQUENCE</scope>
    <source>
        <strain evidence="1">E20ANME2</strain>
    </source>
</reference>
<dbReference type="Proteomes" id="UP000248329">
    <property type="component" value="Unassembled WGS sequence"/>
</dbReference>
<evidence type="ECO:0000313" key="1">
    <source>
        <dbReference type="EMBL" id="PXF60258.1"/>
    </source>
</evidence>
<comment type="caution">
    <text evidence="1">The sequence shown here is derived from an EMBL/GenBank/DDBJ whole genome shotgun (WGS) entry which is preliminary data.</text>
</comment>
<name>A0AC61L274_9EURY</name>
<gene>
    <name evidence="1" type="ORF">C4B59_09895</name>
</gene>
<protein>
    <submittedName>
        <fullName evidence="1">Uncharacterized protein</fullName>
    </submittedName>
</protein>
<evidence type="ECO:0000313" key="2">
    <source>
        <dbReference type="Proteomes" id="UP000248329"/>
    </source>
</evidence>
<accession>A0AC61L274</accession>
<proteinExistence type="predicted"/>